<keyword evidence="2" id="KW-1185">Reference proteome</keyword>
<sequence>MLIERKDAAVVVWQIYPNRWKYYSCLIICKVTHRDVLLVVVEAVVCKVVEYDIITALAKGDVSKTCSRNIKNMTMSALKS</sequence>
<dbReference type="Proteomes" id="UP000316621">
    <property type="component" value="Chromosome 5"/>
</dbReference>
<evidence type="ECO:0000313" key="1">
    <source>
        <dbReference type="EMBL" id="RZC61256.1"/>
    </source>
</evidence>
<dbReference type="EMBL" id="CM010719">
    <property type="protein sequence ID" value="RZC61256.1"/>
    <property type="molecule type" value="Genomic_DNA"/>
</dbReference>
<accession>A0A4Y7JL13</accession>
<organism evidence="1 2">
    <name type="scientific">Papaver somniferum</name>
    <name type="common">Opium poppy</name>
    <dbReference type="NCBI Taxonomy" id="3469"/>
    <lineage>
        <taxon>Eukaryota</taxon>
        <taxon>Viridiplantae</taxon>
        <taxon>Streptophyta</taxon>
        <taxon>Embryophyta</taxon>
        <taxon>Tracheophyta</taxon>
        <taxon>Spermatophyta</taxon>
        <taxon>Magnoliopsida</taxon>
        <taxon>Ranunculales</taxon>
        <taxon>Papaveraceae</taxon>
        <taxon>Papaveroideae</taxon>
        <taxon>Papaver</taxon>
    </lineage>
</organism>
<dbReference type="AlphaFoldDB" id="A0A4Y7JL13"/>
<protein>
    <submittedName>
        <fullName evidence="1">Uncharacterized protein</fullName>
    </submittedName>
</protein>
<name>A0A4Y7JL13_PAPSO</name>
<proteinExistence type="predicted"/>
<evidence type="ECO:0000313" key="2">
    <source>
        <dbReference type="Proteomes" id="UP000316621"/>
    </source>
</evidence>
<reference evidence="1 2" key="1">
    <citation type="journal article" date="2018" name="Science">
        <title>The opium poppy genome and morphinan production.</title>
        <authorList>
            <person name="Guo L."/>
            <person name="Winzer T."/>
            <person name="Yang X."/>
            <person name="Li Y."/>
            <person name="Ning Z."/>
            <person name="He Z."/>
            <person name="Teodor R."/>
            <person name="Lu Y."/>
            <person name="Bowser T.A."/>
            <person name="Graham I.A."/>
            <person name="Ye K."/>
        </authorList>
    </citation>
    <scope>NUCLEOTIDE SEQUENCE [LARGE SCALE GENOMIC DNA]</scope>
    <source>
        <strain evidence="2">cv. HN1</strain>
        <tissue evidence="1">Leaves</tissue>
    </source>
</reference>
<dbReference type="Gramene" id="RZC61256">
    <property type="protein sequence ID" value="RZC61256"/>
    <property type="gene ID" value="C5167_023017"/>
</dbReference>
<gene>
    <name evidence="1" type="ORF">C5167_023017</name>
</gene>